<accession>A0A0A9GXR0</accession>
<dbReference type="AlphaFoldDB" id="A0A0A9GXR0"/>
<evidence type="ECO:0000313" key="1">
    <source>
        <dbReference type="EMBL" id="JAE29307.1"/>
    </source>
</evidence>
<protein>
    <submittedName>
        <fullName evidence="1">Uncharacterized protein</fullName>
    </submittedName>
</protein>
<proteinExistence type="predicted"/>
<organism evidence="1">
    <name type="scientific">Arundo donax</name>
    <name type="common">Giant reed</name>
    <name type="synonym">Donax arundinaceus</name>
    <dbReference type="NCBI Taxonomy" id="35708"/>
    <lineage>
        <taxon>Eukaryota</taxon>
        <taxon>Viridiplantae</taxon>
        <taxon>Streptophyta</taxon>
        <taxon>Embryophyta</taxon>
        <taxon>Tracheophyta</taxon>
        <taxon>Spermatophyta</taxon>
        <taxon>Magnoliopsida</taxon>
        <taxon>Liliopsida</taxon>
        <taxon>Poales</taxon>
        <taxon>Poaceae</taxon>
        <taxon>PACMAD clade</taxon>
        <taxon>Arundinoideae</taxon>
        <taxon>Arundineae</taxon>
        <taxon>Arundo</taxon>
    </lineage>
</organism>
<sequence length="96" mass="10248">MCAPSSQVRLPKVYLPCTLSLAWNVTLNVNLLTVELKVRSEGLTVTSTPGGASKRALYFDMAGPTLVTVLDNVSLPLSSGIVMDGRFRSISDFGVC</sequence>
<reference evidence="1" key="2">
    <citation type="journal article" date="2015" name="Data Brief">
        <title>Shoot transcriptome of the giant reed, Arundo donax.</title>
        <authorList>
            <person name="Barrero R.A."/>
            <person name="Guerrero F.D."/>
            <person name="Moolhuijzen P."/>
            <person name="Goolsby J.A."/>
            <person name="Tidwell J."/>
            <person name="Bellgard S.E."/>
            <person name="Bellgard M.I."/>
        </authorList>
    </citation>
    <scope>NUCLEOTIDE SEQUENCE</scope>
    <source>
        <tissue evidence="1">Shoot tissue taken approximately 20 cm above the soil surface</tissue>
    </source>
</reference>
<dbReference type="EMBL" id="GBRH01168589">
    <property type="protein sequence ID" value="JAE29307.1"/>
    <property type="molecule type" value="Transcribed_RNA"/>
</dbReference>
<reference evidence="1" key="1">
    <citation type="submission" date="2014-09" db="EMBL/GenBank/DDBJ databases">
        <authorList>
            <person name="Magalhaes I.L.F."/>
            <person name="Oliveira U."/>
            <person name="Santos F.R."/>
            <person name="Vidigal T.H.D.A."/>
            <person name="Brescovit A.D."/>
            <person name="Santos A.J."/>
        </authorList>
    </citation>
    <scope>NUCLEOTIDE SEQUENCE</scope>
    <source>
        <tissue evidence="1">Shoot tissue taken approximately 20 cm above the soil surface</tissue>
    </source>
</reference>
<name>A0A0A9GXR0_ARUDO</name>